<evidence type="ECO:0000256" key="5">
    <source>
        <dbReference type="ARBA" id="ARBA00023136"/>
    </source>
</evidence>
<evidence type="ECO:0000256" key="1">
    <source>
        <dbReference type="ARBA" id="ARBA00004141"/>
    </source>
</evidence>
<keyword evidence="7 8" id="KW-0807">Transducer</keyword>
<feature type="domain" description="G-protein coupled receptors family 1 profile" evidence="11">
    <location>
        <begin position="52"/>
        <end position="319"/>
    </location>
</feature>
<dbReference type="Gene3D" id="1.20.1070.10">
    <property type="entry name" value="Rhodopsin 7-helix transmembrane proteins"/>
    <property type="match status" value="1"/>
</dbReference>
<dbReference type="Proteomes" id="UP000663852">
    <property type="component" value="Unassembled WGS sequence"/>
</dbReference>
<comment type="similarity">
    <text evidence="8">Belongs to the G-protein coupled receptor 1 family.</text>
</comment>
<dbReference type="PANTHER" id="PTHR24243:SF233">
    <property type="entry name" value="THYROTROPIN-RELEASING HORMONE RECEPTOR"/>
    <property type="match status" value="1"/>
</dbReference>
<dbReference type="PROSITE" id="PS00237">
    <property type="entry name" value="G_PROTEIN_RECEP_F1_1"/>
    <property type="match status" value="1"/>
</dbReference>
<dbReference type="PRINTS" id="PR00237">
    <property type="entry name" value="GPCRRHODOPSN"/>
</dbReference>
<evidence type="ECO:0000256" key="2">
    <source>
        <dbReference type="ARBA" id="ARBA00022692"/>
    </source>
</evidence>
<dbReference type="PANTHER" id="PTHR24243">
    <property type="entry name" value="G-PROTEIN COUPLED RECEPTOR"/>
    <property type="match status" value="1"/>
</dbReference>
<feature type="transmembrane region" description="Helical" evidence="10">
    <location>
        <begin position="204"/>
        <end position="230"/>
    </location>
</feature>
<reference evidence="12" key="1">
    <citation type="submission" date="2021-02" db="EMBL/GenBank/DDBJ databases">
        <authorList>
            <person name="Nowell W R."/>
        </authorList>
    </citation>
    <scope>NUCLEOTIDE SEQUENCE</scope>
</reference>
<evidence type="ECO:0000256" key="8">
    <source>
        <dbReference type="RuleBase" id="RU000688"/>
    </source>
</evidence>
<dbReference type="GO" id="GO:0004930">
    <property type="term" value="F:G protein-coupled receptor activity"/>
    <property type="evidence" value="ECO:0007669"/>
    <property type="project" value="UniProtKB-KW"/>
</dbReference>
<dbReference type="InterPro" id="IPR000276">
    <property type="entry name" value="GPCR_Rhodpsn"/>
</dbReference>
<feature type="transmembrane region" description="Helical" evidence="10">
    <location>
        <begin position="39"/>
        <end position="60"/>
    </location>
</feature>
<dbReference type="EMBL" id="CAJNOJ010000626">
    <property type="protein sequence ID" value="CAF1499188.1"/>
    <property type="molecule type" value="Genomic_DNA"/>
</dbReference>
<comment type="caution">
    <text evidence="12">The sequence shown here is derived from an EMBL/GenBank/DDBJ whole genome shotgun (WGS) entry which is preliminary data.</text>
</comment>
<gene>
    <name evidence="12" type="ORF">EDS130_LOCUS42519</name>
</gene>
<feature type="transmembrane region" description="Helical" evidence="10">
    <location>
        <begin position="116"/>
        <end position="134"/>
    </location>
</feature>
<feature type="transmembrane region" description="Helical" evidence="10">
    <location>
        <begin position="155"/>
        <end position="173"/>
    </location>
</feature>
<dbReference type="GO" id="GO:0005886">
    <property type="term" value="C:plasma membrane"/>
    <property type="evidence" value="ECO:0007669"/>
    <property type="project" value="TreeGrafter"/>
</dbReference>
<dbReference type="SMART" id="SM01381">
    <property type="entry name" value="7TM_GPCR_Srsx"/>
    <property type="match status" value="1"/>
</dbReference>
<evidence type="ECO:0000256" key="3">
    <source>
        <dbReference type="ARBA" id="ARBA00022989"/>
    </source>
</evidence>
<evidence type="ECO:0000313" key="13">
    <source>
        <dbReference type="Proteomes" id="UP000663852"/>
    </source>
</evidence>
<feature type="transmembrane region" description="Helical" evidence="10">
    <location>
        <begin position="259"/>
        <end position="283"/>
    </location>
</feature>
<feature type="region of interest" description="Disordered" evidence="9">
    <location>
        <begin position="1"/>
        <end position="27"/>
    </location>
</feature>
<dbReference type="AlphaFoldDB" id="A0A815T738"/>
<keyword evidence="4 8" id="KW-0297">G-protein coupled receptor</keyword>
<evidence type="ECO:0000256" key="7">
    <source>
        <dbReference type="ARBA" id="ARBA00023224"/>
    </source>
</evidence>
<evidence type="ECO:0000256" key="4">
    <source>
        <dbReference type="ARBA" id="ARBA00023040"/>
    </source>
</evidence>
<feature type="compositionally biased region" description="Low complexity" evidence="9">
    <location>
        <begin position="1"/>
        <end position="11"/>
    </location>
</feature>
<keyword evidence="5 10" id="KW-0472">Membrane</keyword>
<name>A0A815T738_ADIRI</name>
<dbReference type="InterPro" id="IPR017452">
    <property type="entry name" value="GPCR_Rhodpsn_7TM"/>
</dbReference>
<proteinExistence type="inferred from homology"/>
<feature type="transmembrane region" description="Helical" evidence="10">
    <location>
        <begin position="303"/>
        <end position="321"/>
    </location>
</feature>
<organism evidence="12 13">
    <name type="scientific">Adineta ricciae</name>
    <name type="common">Rotifer</name>
    <dbReference type="NCBI Taxonomy" id="249248"/>
    <lineage>
        <taxon>Eukaryota</taxon>
        <taxon>Metazoa</taxon>
        <taxon>Spiralia</taxon>
        <taxon>Gnathifera</taxon>
        <taxon>Rotifera</taxon>
        <taxon>Eurotatoria</taxon>
        <taxon>Bdelloidea</taxon>
        <taxon>Adinetida</taxon>
        <taxon>Adinetidae</taxon>
        <taxon>Adineta</taxon>
    </lineage>
</organism>
<accession>A0A815T738</accession>
<keyword evidence="2 8" id="KW-0812">Transmembrane</keyword>
<comment type="subcellular location">
    <subcellularLocation>
        <location evidence="1">Membrane</location>
        <topology evidence="1">Multi-pass membrane protein</topology>
    </subcellularLocation>
</comment>
<dbReference type="Pfam" id="PF00001">
    <property type="entry name" value="7tm_1"/>
    <property type="match status" value="1"/>
</dbReference>
<dbReference type="SUPFAM" id="SSF81321">
    <property type="entry name" value="Family A G protein-coupled receptor-like"/>
    <property type="match status" value="1"/>
</dbReference>
<feature type="transmembrane region" description="Helical" evidence="10">
    <location>
        <begin position="72"/>
        <end position="96"/>
    </location>
</feature>
<protein>
    <recommendedName>
        <fullName evidence="11">G-protein coupled receptors family 1 profile domain-containing protein</fullName>
    </recommendedName>
</protein>
<evidence type="ECO:0000259" key="11">
    <source>
        <dbReference type="PROSITE" id="PS50262"/>
    </source>
</evidence>
<evidence type="ECO:0000256" key="10">
    <source>
        <dbReference type="SAM" id="Phobius"/>
    </source>
</evidence>
<dbReference type="OrthoDB" id="9990906at2759"/>
<keyword evidence="3 10" id="KW-1133">Transmembrane helix</keyword>
<sequence length="367" mass="41931">MNVSNSSNGSSFGDGSGGLGQPSRSGSSAITPLQRNVALYGYLVLFIFGFFGHSMSLTIFRRPTLCKVSTSTLFIYMTISDLIYLLACFYTFIFLGLNVSRENKNMMNQLCRAYSFLQYFCMCCTAWFLLTITIDRWLRVRFPFRVKELCTRQRVTIGACVIVIVSAALNSHLASPFIGVVGDATVCSTYSTASAAYQYFYSTIWPILITILQIILPTILLLAFSISMFVELRRQQQKKTQLRRSDGGGRRRVFLDRQILLIMISSIILFFITQIPLSLFYILMTYVLRSRLTLEQLFQFNNFAILIASIDYAASFYVHCLSSQLFRQEFYNVIHLVRNRRIGIVTQLFGHEATQNQTQLAQLQTRK</sequence>
<evidence type="ECO:0000256" key="6">
    <source>
        <dbReference type="ARBA" id="ARBA00023170"/>
    </source>
</evidence>
<dbReference type="PROSITE" id="PS50262">
    <property type="entry name" value="G_PROTEIN_RECEP_F1_2"/>
    <property type="match status" value="1"/>
</dbReference>
<evidence type="ECO:0000256" key="9">
    <source>
        <dbReference type="SAM" id="MobiDB-lite"/>
    </source>
</evidence>
<keyword evidence="6 8" id="KW-0675">Receptor</keyword>
<evidence type="ECO:0000313" key="12">
    <source>
        <dbReference type="EMBL" id="CAF1499188.1"/>
    </source>
</evidence>